<name>A0ACD1DUS7_9BACT</name>
<evidence type="ECO:0000313" key="1">
    <source>
        <dbReference type="EMBL" id="QVL35906.1"/>
    </source>
</evidence>
<organism evidence="1 2">
    <name type="scientific">Aminirod propionatiphilus</name>
    <dbReference type="NCBI Taxonomy" id="3415223"/>
    <lineage>
        <taxon>Bacteria</taxon>
        <taxon>Thermotogati</taxon>
        <taxon>Synergistota</taxon>
        <taxon>Synergistia</taxon>
        <taxon>Synergistales</taxon>
        <taxon>Aminiphilaceae</taxon>
        <taxon>Aminirod</taxon>
    </lineage>
</organism>
<proteinExistence type="predicted"/>
<accession>A0ACD1DUS7</accession>
<evidence type="ECO:0000313" key="2">
    <source>
        <dbReference type="Proteomes" id="UP000682204"/>
    </source>
</evidence>
<keyword evidence="2" id="KW-1185">Reference proteome</keyword>
<gene>
    <name evidence="1" type="ORF">KIH16_12295</name>
</gene>
<sequence>MNLPVAHDMDIRLVHLDTTSVSVKGAYDEGGPAEGFRLAYGHSRIVVLA</sequence>
<reference evidence="1" key="1">
    <citation type="submission" date="2021-05" db="EMBL/GenBank/DDBJ databases">
        <title>An isolated secondary fermenter in methanogenic hydrocarbon-degrading communities.</title>
        <authorList>
            <person name="Liu Y.-F."/>
            <person name="Liu Z.-l."/>
        </authorList>
    </citation>
    <scope>NUCLEOTIDE SEQUENCE</scope>
    <source>
        <strain evidence="1">L-13</strain>
    </source>
</reference>
<dbReference type="EMBL" id="CP074691">
    <property type="protein sequence ID" value="QVL35906.1"/>
    <property type="molecule type" value="Genomic_DNA"/>
</dbReference>
<protein>
    <submittedName>
        <fullName evidence="1">Uncharacterized protein</fullName>
    </submittedName>
</protein>
<dbReference type="Proteomes" id="UP000682204">
    <property type="component" value="Chromosome"/>
</dbReference>